<protein>
    <recommendedName>
        <fullName evidence="4">TIL domain-containing protein</fullName>
    </recommendedName>
</protein>
<dbReference type="PANTHER" id="PTHR23259">
    <property type="entry name" value="RIDDLE"/>
    <property type="match status" value="1"/>
</dbReference>
<dbReference type="GO" id="GO:0030414">
    <property type="term" value="F:peptidase inhibitor activity"/>
    <property type="evidence" value="ECO:0007669"/>
    <property type="project" value="UniProtKB-KW"/>
</dbReference>
<feature type="domain" description="TIL" evidence="4">
    <location>
        <begin position="770"/>
        <end position="833"/>
    </location>
</feature>
<evidence type="ECO:0000313" key="5">
    <source>
        <dbReference type="EMBL" id="KAG6453477.1"/>
    </source>
</evidence>
<evidence type="ECO:0000256" key="2">
    <source>
        <dbReference type="ARBA" id="ARBA00023157"/>
    </source>
</evidence>
<dbReference type="AlphaFoldDB" id="A0A921Z8S5"/>
<keyword evidence="3" id="KW-0732">Signal</keyword>
<evidence type="ECO:0000256" key="3">
    <source>
        <dbReference type="SAM" id="SignalP"/>
    </source>
</evidence>
<dbReference type="SUPFAM" id="SSF57567">
    <property type="entry name" value="Serine protease inhibitors"/>
    <property type="match status" value="3"/>
</dbReference>
<organism evidence="5 6">
    <name type="scientific">Manduca sexta</name>
    <name type="common">Tobacco hawkmoth</name>
    <name type="synonym">Tobacco hornworm</name>
    <dbReference type="NCBI Taxonomy" id="7130"/>
    <lineage>
        <taxon>Eukaryota</taxon>
        <taxon>Metazoa</taxon>
        <taxon>Ecdysozoa</taxon>
        <taxon>Arthropoda</taxon>
        <taxon>Hexapoda</taxon>
        <taxon>Insecta</taxon>
        <taxon>Pterygota</taxon>
        <taxon>Neoptera</taxon>
        <taxon>Endopterygota</taxon>
        <taxon>Lepidoptera</taxon>
        <taxon>Glossata</taxon>
        <taxon>Ditrysia</taxon>
        <taxon>Bombycoidea</taxon>
        <taxon>Sphingidae</taxon>
        <taxon>Sphinginae</taxon>
        <taxon>Sphingini</taxon>
        <taxon>Manduca</taxon>
    </lineage>
</organism>
<dbReference type="Proteomes" id="UP000791440">
    <property type="component" value="Unassembled WGS sequence"/>
</dbReference>
<evidence type="ECO:0000259" key="4">
    <source>
        <dbReference type="Pfam" id="PF01826"/>
    </source>
</evidence>
<feature type="domain" description="TIL" evidence="4">
    <location>
        <begin position="708"/>
        <end position="766"/>
    </location>
</feature>
<feature type="chain" id="PRO_5037508211" description="TIL domain-containing protein" evidence="3">
    <location>
        <begin position="23"/>
        <end position="913"/>
    </location>
</feature>
<feature type="signal peptide" evidence="3">
    <location>
        <begin position="1"/>
        <end position="22"/>
    </location>
</feature>
<accession>A0A921Z8S5</accession>
<feature type="domain" description="TIL" evidence="4">
    <location>
        <begin position="427"/>
        <end position="488"/>
    </location>
</feature>
<keyword evidence="1" id="KW-0646">Protease inhibitor</keyword>
<name>A0A921Z8S5_MANSE</name>
<gene>
    <name evidence="5" type="ORF">O3G_MSEX008194</name>
</gene>
<dbReference type="OrthoDB" id="6236007at2759"/>
<dbReference type="Gene3D" id="2.10.25.10">
    <property type="entry name" value="Laminin"/>
    <property type="match status" value="12"/>
</dbReference>
<dbReference type="InterPro" id="IPR051368">
    <property type="entry name" value="SerProtInhib-TIL_Domain"/>
</dbReference>
<reference evidence="5" key="1">
    <citation type="journal article" date="2016" name="Insect Biochem. Mol. Biol.">
        <title>Multifaceted biological insights from a draft genome sequence of the tobacco hornworm moth, Manduca sexta.</title>
        <authorList>
            <person name="Kanost M.R."/>
            <person name="Arrese E.L."/>
            <person name="Cao X."/>
            <person name="Chen Y.R."/>
            <person name="Chellapilla S."/>
            <person name="Goldsmith M.R."/>
            <person name="Grosse-Wilde E."/>
            <person name="Heckel D.G."/>
            <person name="Herndon N."/>
            <person name="Jiang H."/>
            <person name="Papanicolaou A."/>
            <person name="Qu J."/>
            <person name="Soulages J.L."/>
            <person name="Vogel H."/>
            <person name="Walters J."/>
            <person name="Waterhouse R.M."/>
            <person name="Ahn S.J."/>
            <person name="Almeida F.C."/>
            <person name="An C."/>
            <person name="Aqrawi P."/>
            <person name="Bretschneider A."/>
            <person name="Bryant W.B."/>
            <person name="Bucks S."/>
            <person name="Chao H."/>
            <person name="Chevignon G."/>
            <person name="Christen J.M."/>
            <person name="Clarke D.F."/>
            <person name="Dittmer N.T."/>
            <person name="Ferguson L.C.F."/>
            <person name="Garavelou S."/>
            <person name="Gordon K.H.J."/>
            <person name="Gunaratna R.T."/>
            <person name="Han Y."/>
            <person name="Hauser F."/>
            <person name="He Y."/>
            <person name="Heidel-Fischer H."/>
            <person name="Hirsh A."/>
            <person name="Hu Y."/>
            <person name="Jiang H."/>
            <person name="Kalra D."/>
            <person name="Klinner C."/>
            <person name="Konig C."/>
            <person name="Kovar C."/>
            <person name="Kroll A.R."/>
            <person name="Kuwar S.S."/>
            <person name="Lee S.L."/>
            <person name="Lehman R."/>
            <person name="Li K."/>
            <person name="Li Z."/>
            <person name="Liang H."/>
            <person name="Lovelace S."/>
            <person name="Lu Z."/>
            <person name="Mansfield J.H."/>
            <person name="McCulloch K.J."/>
            <person name="Mathew T."/>
            <person name="Morton B."/>
            <person name="Muzny D.M."/>
            <person name="Neunemann D."/>
            <person name="Ongeri F."/>
            <person name="Pauchet Y."/>
            <person name="Pu L.L."/>
            <person name="Pyrousis I."/>
            <person name="Rao X.J."/>
            <person name="Redding A."/>
            <person name="Roesel C."/>
            <person name="Sanchez-Gracia A."/>
            <person name="Schaack S."/>
            <person name="Shukla A."/>
            <person name="Tetreau G."/>
            <person name="Wang Y."/>
            <person name="Xiong G.H."/>
            <person name="Traut W."/>
            <person name="Walsh T.K."/>
            <person name="Worley K.C."/>
            <person name="Wu D."/>
            <person name="Wu W."/>
            <person name="Wu Y.Q."/>
            <person name="Zhang X."/>
            <person name="Zou Z."/>
            <person name="Zucker H."/>
            <person name="Briscoe A.D."/>
            <person name="Burmester T."/>
            <person name="Clem R.J."/>
            <person name="Feyereisen R."/>
            <person name="Grimmelikhuijzen C.J.P."/>
            <person name="Hamodrakas S.J."/>
            <person name="Hansson B.S."/>
            <person name="Huguet E."/>
            <person name="Jermiin L.S."/>
            <person name="Lan Q."/>
            <person name="Lehman H.K."/>
            <person name="Lorenzen M."/>
            <person name="Merzendorfer H."/>
            <person name="Michalopoulos I."/>
            <person name="Morton D.B."/>
            <person name="Muthukrishnan S."/>
            <person name="Oakeshott J.G."/>
            <person name="Palmer W."/>
            <person name="Park Y."/>
            <person name="Passarelli A.L."/>
            <person name="Rozas J."/>
            <person name="Schwartz L.M."/>
            <person name="Smith W."/>
            <person name="Southgate A."/>
            <person name="Vilcinskas A."/>
            <person name="Vogt R."/>
            <person name="Wang P."/>
            <person name="Werren J."/>
            <person name="Yu X.Q."/>
            <person name="Zhou J.J."/>
            <person name="Brown S.J."/>
            <person name="Scherer S.E."/>
            <person name="Richards S."/>
            <person name="Blissard G.W."/>
        </authorList>
    </citation>
    <scope>NUCLEOTIDE SEQUENCE</scope>
</reference>
<dbReference type="EMBL" id="JH668445">
    <property type="protein sequence ID" value="KAG6453477.1"/>
    <property type="molecule type" value="Genomic_DNA"/>
</dbReference>
<dbReference type="PANTHER" id="PTHR23259:SF70">
    <property type="entry name" value="ACCESSORY GLAND PROTEIN ACP62F-RELATED"/>
    <property type="match status" value="1"/>
</dbReference>
<proteinExistence type="predicted"/>
<sequence>MARFIFVFIALSAILLKGYCLADCDDSDEESESTTQSPQKCGDNEVLDKCPVDCPSDNCPKSRYDDQSRCPKPKKCLPPACKCGFNSKRAANGTCISTRDCPPFKCNGIHEEYNPCPAYCPGEDCSQATPDGKCHIIGRIGIVVECKPACRCKKNYWRLNGICVPYDWCPNIKNTTLTPSKPTTKTKKPRPTTTTPQVKCGANEVLDNCPTDCPIDYCPKNRYINQTPCRKPKRCPPPRCKCRPNFRRASNGSCIPTRNCPAFECNRENEEYNSCPPYCPGENCRDATPDGKCHAKGKILIPVNCKPACRCKKNFWRLNGNCVPYNECPNVATTENPPETTEITIEPTEKPTTVGPKLTCGDDEIAVDCPDNCSYDYCLKNRNDGKLPCTQSDRCPAPACKCRFNYRRADNGSCIPARECPPFPCDGPNEEYNSCPPICPGEDCSQATPDGKCPIFGVIGIVIECKPACRCRKNYWRLDGKCVPYNQCPNRNDTTVTTEEPSTEKPKLKCGPSEIIDDCPVDCPINNCPKSEDASFKPCPRPKKCPPPACRCELGTHRLDNGSCVPIQDCPPFECPRPNEEYRACYPVSPGESCSEAVPDEYIEPTKKLTLKCKPACRCKENYWRLNGVCVPYEKCRKSRCPEHETEVLCKSACSENECPRREGSSSFACPAVCLGPGCACERNYSRASNGTCIPTIECPPFDCSARPNEMYVACPSCVSDSCEDIGKTRDSCSRWALIEPCTPACRCATGFNRNDDGVCVPTAQCPGICPKNEKYTDCAQRLCRPQNCSDVADDQLSFICEPDKTDGCDVGCVCIDGFLRADNGKCVAEEECPSTNPVKCSDPNEEYTDSKQTCPGDTCSALTSKIRCEDEAVKPGCVCKSGFRRQTVDGPCVLLCECKEMTYAPACQGKLD</sequence>
<dbReference type="InterPro" id="IPR002919">
    <property type="entry name" value="TIL_dom"/>
</dbReference>
<evidence type="ECO:0000256" key="1">
    <source>
        <dbReference type="ARBA" id="ARBA00022690"/>
    </source>
</evidence>
<keyword evidence="2" id="KW-1015">Disulfide bond</keyword>
<reference evidence="5" key="2">
    <citation type="submission" date="2020-12" db="EMBL/GenBank/DDBJ databases">
        <authorList>
            <person name="Kanost M."/>
        </authorList>
    </citation>
    <scope>NUCLEOTIDE SEQUENCE</scope>
</reference>
<evidence type="ECO:0000313" key="6">
    <source>
        <dbReference type="Proteomes" id="UP000791440"/>
    </source>
</evidence>
<comment type="caution">
    <text evidence="5">The sequence shown here is derived from an EMBL/GenBank/DDBJ whole genome shotgun (WGS) entry which is preliminary data.</text>
</comment>
<keyword evidence="6" id="KW-1185">Reference proteome</keyword>
<dbReference type="Pfam" id="PF01826">
    <property type="entry name" value="TIL"/>
    <property type="match status" value="3"/>
</dbReference>
<dbReference type="CDD" id="cd19941">
    <property type="entry name" value="TIL"/>
    <property type="match status" value="1"/>
</dbReference>
<dbReference type="InterPro" id="IPR036084">
    <property type="entry name" value="Ser_inhib-like_sf"/>
</dbReference>